<organism evidence="1 2">
    <name type="scientific">Citricoccus zhacaiensis</name>
    <dbReference type="NCBI Taxonomy" id="489142"/>
    <lineage>
        <taxon>Bacteria</taxon>
        <taxon>Bacillati</taxon>
        <taxon>Actinomycetota</taxon>
        <taxon>Actinomycetes</taxon>
        <taxon>Micrococcales</taxon>
        <taxon>Micrococcaceae</taxon>
        <taxon>Citricoccus</taxon>
    </lineage>
</organism>
<gene>
    <name evidence="1" type="ORF">GCM10010977_32270</name>
</gene>
<evidence type="ECO:0000313" key="1">
    <source>
        <dbReference type="EMBL" id="GGO49720.1"/>
    </source>
</evidence>
<reference evidence="2" key="1">
    <citation type="journal article" date="2019" name="Int. J. Syst. Evol. Microbiol.">
        <title>The Global Catalogue of Microorganisms (GCM) 10K type strain sequencing project: providing services to taxonomists for standard genome sequencing and annotation.</title>
        <authorList>
            <consortium name="The Broad Institute Genomics Platform"/>
            <consortium name="The Broad Institute Genome Sequencing Center for Infectious Disease"/>
            <person name="Wu L."/>
            <person name="Ma J."/>
        </authorList>
    </citation>
    <scope>NUCLEOTIDE SEQUENCE [LARGE SCALE GENOMIC DNA]</scope>
    <source>
        <strain evidence="2">CGMCC 1.7064</strain>
    </source>
</reference>
<proteinExistence type="predicted"/>
<name>A0ABQ2MD48_9MICC</name>
<evidence type="ECO:0000313" key="2">
    <source>
        <dbReference type="Proteomes" id="UP000642509"/>
    </source>
</evidence>
<dbReference type="Proteomes" id="UP000642509">
    <property type="component" value="Unassembled WGS sequence"/>
</dbReference>
<comment type="caution">
    <text evidence="1">The sequence shown here is derived from an EMBL/GenBank/DDBJ whole genome shotgun (WGS) entry which is preliminary data.</text>
</comment>
<keyword evidence="2" id="KW-1185">Reference proteome</keyword>
<accession>A0ABQ2MD48</accession>
<sequence>MIVVRMLRHRGHAGYGPRSARHARAYAAGITRITRIGAIGKPKIDSKSHGWWDVVRDEAAGNTFSNVVIRHSNGRRTIVMEGGAS</sequence>
<dbReference type="EMBL" id="BMLQ01000013">
    <property type="protein sequence ID" value="GGO49720.1"/>
    <property type="molecule type" value="Genomic_DNA"/>
</dbReference>
<dbReference type="RefSeq" id="WP_188807207.1">
    <property type="nucleotide sequence ID" value="NZ_BAAAOU010000012.1"/>
</dbReference>
<protein>
    <submittedName>
        <fullName evidence="1">Uncharacterized protein</fullName>
    </submittedName>
</protein>